<name>A0A846MG57_9BACL</name>
<reference evidence="2 3" key="1">
    <citation type="submission" date="2020-03" db="EMBL/GenBank/DDBJ databases">
        <title>Genomic Encyclopedia of Archaeal and Bacterial Type Strains, Phase II (KMG-II): from individual species to whole genera.</title>
        <authorList>
            <person name="Goeker M."/>
        </authorList>
    </citation>
    <scope>NUCLEOTIDE SEQUENCE [LARGE SCALE GENOMIC DNA]</scope>
    <source>
        <strain evidence="2 3">DSM 4749</strain>
    </source>
</reference>
<comment type="caution">
    <text evidence="2">The sequence shown here is derived from an EMBL/GenBank/DDBJ whole genome shotgun (WGS) entry which is preliminary data.</text>
</comment>
<dbReference type="AlphaFoldDB" id="A0A846MG57"/>
<protein>
    <submittedName>
        <fullName evidence="2">Phosphatidylglycerophosphate synthase</fullName>
    </submittedName>
</protein>
<feature type="transmembrane region" description="Helical" evidence="1">
    <location>
        <begin position="6"/>
        <end position="22"/>
    </location>
</feature>
<feature type="transmembrane region" description="Helical" evidence="1">
    <location>
        <begin position="68"/>
        <end position="84"/>
    </location>
</feature>
<dbReference type="NCBIfam" id="NF041644">
    <property type="entry name" value="CBO0543_fam"/>
    <property type="match status" value="1"/>
</dbReference>
<evidence type="ECO:0000313" key="3">
    <source>
        <dbReference type="Proteomes" id="UP000532769"/>
    </source>
</evidence>
<keyword evidence="1" id="KW-0472">Membrane</keyword>
<feature type="transmembrane region" description="Helical" evidence="1">
    <location>
        <begin position="128"/>
        <end position="147"/>
    </location>
</feature>
<sequence>MDRIILWALLMIGIVLLCFSLRKPLIKDTVLVFLLKAYFSSFFGVIVAEKKLVEYPVRFLGQYFDTSILFEYFLYPIMCVYFYQTSYHSRLLGIIVQCALYTTALTFLEVLCEKYTNLVEYHGWTGMYSFITIFLLSFSVRMLMSLINKREQSSG</sequence>
<keyword evidence="1" id="KW-0812">Transmembrane</keyword>
<dbReference type="InterPro" id="IPR048147">
    <property type="entry name" value="CBO0543-like"/>
</dbReference>
<feature type="transmembrane region" description="Helical" evidence="1">
    <location>
        <begin position="91"/>
        <end position="108"/>
    </location>
</feature>
<evidence type="ECO:0000256" key="1">
    <source>
        <dbReference type="SAM" id="Phobius"/>
    </source>
</evidence>
<dbReference type="RefSeq" id="WP_166909588.1">
    <property type="nucleotide sequence ID" value="NZ_JAASRS010000001.1"/>
</dbReference>
<evidence type="ECO:0000313" key="2">
    <source>
        <dbReference type="EMBL" id="NIK15009.1"/>
    </source>
</evidence>
<keyword evidence="3" id="KW-1185">Reference proteome</keyword>
<organism evidence="2 3">
    <name type="scientific">Saccharococcus thermophilus</name>
    <dbReference type="NCBI Taxonomy" id="29396"/>
    <lineage>
        <taxon>Bacteria</taxon>
        <taxon>Bacillati</taxon>
        <taxon>Bacillota</taxon>
        <taxon>Bacilli</taxon>
        <taxon>Bacillales</taxon>
        <taxon>Anoxybacillaceae</taxon>
        <taxon>Saccharococcus</taxon>
    </lineage>
</organism>
<accession>A0A846MG57</accession>
<gene>
    <name evidence="2" type="ORF">BDD39_001519</name>
</gene>
<proteinExistence type="predicted"/>
<feature type="transmembrane region" description="Helical" evidence="1">
    <location>
        <begin position="29"/>
        <end position="48"/>
    </location>
</feature>
<keyword evidence="1" id="KW-1133">Transmembrane helix</keyword>
<dbReference type="EMBL" id="JAASRS010000001">
    <property type="protein sequence ID" value="NIK15009.1"/>
    <property type="molecule type" value="Genomic_DNA"/>
</dbReference>
<dbReference type="Proteomes" id="UP000532769">
    <property type="component" value="Unassembled WGS sequence"/>
</dbReference>